<comment type="caution">
    <text evidence="2">The sequence shown here is derived from an EMBL/GenBank/DDBJ whole genome shotgun (WGS) entry which is preliminary data.</text>
</comment>
<dbReference type="STRING" id="1823756.A4H34_06845"/>
<organism evidence="2 3">
    <name type="scientific">Peptidiphaga gingivicola</name>
    <dbReference type="NCBI Taxonomy" id="2741497"/>
    <lineage>
        <taxon>Bacteria</taxon>
        <taxon>Bacillati</taxon>
        <taxon>Actinomycetota</taxon>
        <taxon>Actinomycetes</taxon>
        <taxon>Actinomycetales</taxon>
        <taxon>Actinomycetaceae</taxon>
        <taxon>Peptidiphaga</taxon>
    </lineage>
</organism>
<dbReference type="GO" id="GO:0030151">
    <property type="term" value="F:molybdenum ion binding"/>
    <property type="evidence" value="ECO:0007669"/>
    <property type="project" value="InterPro"/>
</dbReference>
<accession>A0A179B6S1</accession>
<dbReference type="SUPFAM" id="SSF50800">
    <property type="entry name" value="PK beta-barrel domain-like"/>
    <property type="match status" value="1"/>
</dbReference>
<reference evidence="2" key="1">
    <citation type="submission" date="2016-04" db="EMBL/GenBank/DDBJ databases">
        <title>Peptidophaga gingivicola gen. nov., sp. nov., isolated from human subgingival plaque.</title>
        <authorList>
            <person name="Beall C.J."/>
            <person name="Mokrzan E.M."/>
            <person name="Griffen A.L."/>
            <person name="Leys E.J."/>
        </authorList>
    </citation>
    <scope>NUCLEOTIDE SEQUENCE [LARGE SCALE GENOMIC DNA]</scope>
    <source>
        <strain evidence="2">BA112</strain>
    </source>
</reference>
<evidence type="ECO:0000313" key="2">
    <source>
        <dbReference type="EMBL" id="OAP86821.1"/>
    </source>
</evidence>
<dbReference type="EMBL" id="LVZK01000001">
    <property type="protein sequence ID" value="OAP86821.1"/>
    <property type="molecule type" value="Genomic_DNA"/>
</dbReference>
<dbReference type="InterPro" id="IPR005302">
    <property type="entry name" value="MoCF_Sase_C"/>
</dbReference>
<dbReference type="GO" id="GO:0030170">
    <property type="term" value="F:pyridoxal phosphate binding"/>
    <property type="evidence" value="ECO:0007669"/>
    <property type="project" value="InterPro"/>
</dbReference>
<name>A0A179B6S1_9ACTO</name>
<evidence type="ECO:0000259" key="1">
    <source>
        <dbReference type="PROSITE" id="PS51340"/>
    </source>
</evidence>
<dbReference type="Proteomes" id="UP000078368">
    <property type="component" value="Unassembled WGS sequence"/>
</dbReference>
<dbReference type="PANTHER" id="PTHR30212">
    <property type="entry name" value="PROTEIN YIIM"/>
    <property type="match status" value="1"/>
</dbReference>
<dbReference type="Gene3D" id="2.40.33.20">
    <property type="entry name" value="PK beta-barrel domain-like"/>
    <property type="match status" value="1"/>
</dbReference>
<dbReference type="RefSeq" id="WP_082903099.1">
    <property type="nucleotide sequence ID" value="NZ_LVZK01000001.1"/>
</dbReference>
<dbReference type="AlphaFoldDB" id="A0A179B6S1"/>
<protein>
    <submittedName>
        <fullName evidence="2">Sulfurase</fullName>
    </submittedName>
</protein>
<dbReference type="InterPro" id="IPR011037">
    <property type="entry name" value="Pyrv_Knase-like_insert_dom_sf"/>
</dbReference>
<dbReference type="GO" id="GO:0003824">
    <property type="term" value="F:catalytic activity"/>
    <property type="evidence" value="ECO:0007669"/>
    <property type="project" value="InterPro"/>
</dbReference>
<dbReference type="PROSITE" id="PS51340">
    <property type="entry name" value="MOSC"/>
    <property type="match status" value="1"/>
</dbReference>
<dbReference type="Pfam" id="PF03473">
    <property type="entry name" value="MOSC"/>
    <property type="match status" value="1"/>
</dbReference>
<dbReference type="PANTHER" id="PTHR30212:SF2">
    <property type="entry name" value="PROTEIN YIIM"/>
    <property type="match status" value="1"/>
</dbReference>
<gene>
    <name evidence="2" type="ORF">A4H34_06845</name>
</gene>
<sequence length="235" mass="25484">MPDVETIEITRAASEPAIAEGTCMDVEAVCAMADVHADDGAVGVTAIDKRPTSFPVTVHALGIRGDIQADRKHHGGADKALYAFAQGEAEYWSAVLKHEIPFGFFGENLRVNGSVDAFEFGARIRLGEVEMEATGPRTPCMTFARWMGRPHFVKEFSQRGRHGVYFRVLKAGKIEATDRIEVISTPGHGVTIADWVAEPTVERAEALLESQRAGRLSIAGYAAKYVNAVAGRRNA</sequence>
<dbReference type="OrthoDB" id="9786134at2"/>
<keyword evidence="3" id="KW-1185">Reference proteome</keyword>
<dbReference type="InterPro" id="IPR052353">
    <property type="entry name" value="Benzoxazolinone_Detox_Enz"/>
</dbReference>
<evidence type="ECO:0000313" key="3">
    <source>
        <dbReference type="Proteomes" id="UP000078368"/>
    </source>
</evidence>
<feature type="domain" description="MOSC" evidence="1">
    <location>
        <begin position="50"/>
        <end position="183"/>
    </location>
</feature>
<proteinExistence type="predicted"/>